<feature type="transmembrane region" description="Helical" evidence="1">
    <location>
        <begin position="13"/>
        <end position="35"/>
    </location>
</feature>
<name>A0AA48GJD3_9BACT</name>
<evidence type="ECO:0000256" key="1">
    <source>
        <dbReference type="SAM" id="Phobius"/>
    </source>
</evidence>
<dbReference type="InterPro" id="IPR012902">
    <property type="entry name" value="N_methyl_site"/>
</dbReference>
<keyword evidence="1" id="KW-1133">Transmembrane helix</keyword>
<proteinExistence type="predicted"/>
<dbReference type="InterPro" id="IPR045584">
    <property type="entry name" value="Pilin-like"/>
</dbReference>
<dbReference type="KEGG" id="msil:METEAL_13780"/>
<protein>
    <recommendedName>
        <fullName evidence="4">Prepilin-type N-terminal cleavage/methylation domain-containing protein</fullName>
    </recommendedName>
</protein>
<keyword evidence="1" id="KW-0472">Membrane</keyword>
<evidence type="ECO:0008006" key="4">
    <source>
        <dbReference type="Google" id="ProtNLM"/>
    </source>
</evidence>
<accession>A0AA48GJD3</accession>
<keyword evidence="3" id="KW-1185">Reference proteome</keyword>
<evidence type="ECO:0000313" key="3">
    <source>
        <dbReference type="Proteomes" id="UP001238179"/>
    </source>
</evidence>
<gene>
    <name evidence="2" type="ORF">METEAL_13780</name>
</gene>
<evidence type="ECO:0000313" key="2">
    <source>
        <dbReference type="EMBL" id="BDU72204.1"/>
    </source>
</evidence>
<dbReference type="Pfam" id="PF07963">
    <property type="entry name" value="N_methyl"/>
    <property type="match status" value="1"/>
</dbReference>
<dbReference type="Proteomes" id="UP001238179">
    <property type="component" value="Chromosome"/>
</dbReference>
<dbReference type="RefSeq" id="WP_316415115.1">
    <property type="nucleotide sequence ID" value="NZ_AP027080.1"/>
</dbReference>
<dbReference type="EMBL" id="AP027080">
    <property type="protein sequence ID" value="BDU72204.1"/>
    <property type="molecule type" value="Genomic_DNA"/>
</dbReference>
<dbReference type="AlphaFoldDB" id="A0AA48GJD3"/>
<dbReference type="SUPFAM" id="SSF54523">
    <property type="entry name" value="Pili subunits"/>
    <property type="match status" value="1"/>
</dbReference>
<reference evidence="3" key="1">
    <citation type="journal article" date="2023" name="Int. J. Syst. Evol. Microbiol.">
        <title>Mesoterricola silvestris gen. nov., sp. nov., Mesoterricola sediminis sp. nov., Geothrix oryzae sp. nov., Geothrix edaphica sp. nov., Geothrix rubra sp. nov., and Geothrix limicola sp. nov., six novel members of Acidobacteriota isolated from soils.</title>
        <authorList>
            <person name="Itoh H."/>
            <person name="Sugisawa Y."/>
            <person name="Mise K."/>
            <person name="Xu Z."/>
            <person name="Kuniyasu M."/>
            <person name="Ushijima N."/>
            <person name="Kawano K."/>
            <person name="Kobayashi E."/>
            <person name="Shiratori Y."/>
            <person name="Masuda Y."/>
            <person name="Senoo K."/>
        </authorList>
    </citation>
    <scope>NUCLEOTIDE SEQUENCE [LARGE SCALE GENOMIC DNA]</scope>
    <source>
        <strain evidence="3">W79</strain>
    </source>
</reference>
<organism evidence="2 3">
    <name type="scientific">Mesoterricola silvestris</name>
    <dbReference type="NCBI Taxonomy" id="2927979"/>
    <lineage>
        <taxon>Bacteria</taxon>
        <taxon>Pseudomonadati</taxon>
        <taxon>Acidobacteriota</taxon>
        <taxon>Holophagae</taxon>
        <taxon>Holophagales</taxon>
        <taxon>Holophagaceae</taxon>
        <taxon>Mesoterricola</taxon>
    </lineage>
</organism>
<keyword evidence="1" id="KW-0812">Transmembrane</keyword>
<sequence>MPRDDRGFSLVEAAVAIAVTAILAGMMAPLALKVLDQRREAATRRSLKAAFEALFGLRDRRVANLRADCGFNPPNGTWTLGLMVDRTYQEAHQLSIGFTPAFGPQYGTAFRWGWNGPYWRGDLRGRLPVDAWGSPIQLRVVNGAVQVYSPGPSRRDSPDSLTYPSTPLPLASLEACVNIHLTVASEGVRSAMADVAYGNTAALPNRTTPFAVEAGTPVTRTVCVPAGGLEVGARYQRNNGPFQTFSLPLDLLPGEIRDVWVNL</sequence>